<dbReference type="Pfam" id="PF16976">
    <property type="entry name" value="RcpC"/>
    <property type="match status" value="1"/>
</dbReference>
<dbReference type="EMBL" id="JBBNOP010000002">
    <property type="protein sequence ID" value="MEQ3362084.1"/>
    <property type="molecule type" value="Genomic_DNA"/>
</dbReference>
<dbReference type="InterPro" id="IPR017592">
    <property type="entry name" value="Pilus_assmbl_Flp-typ_CpaB"/>
</dbReference>
<dbReference type="Pfam" id="PF08666">
    <property type="entry name" value="SAF"/>
    <property type="match status" value="1"/>
</dbReference>
<name>A0ABV1JAG9_9ACTN</name>
<dbReference type="RefSeq" id="WP_102373632.1">
    <property type="nucleotide sequence ID" value="NZ_JBBNOP010000002.1"/>
</dbReference>
<reference evidence="2 3" key="1">
    <citation type="submission" date="2024-04" db="EMBL/GenBank/DDBJ databases">
        <title>Human intestinal bacterial collection.</title>
        <authorList>
            <person name="Pauvert C."/>
            <person name="Hitch T.C.A."/>
            <person name="Clavel T."/>
        </authorList>
    </citation>
    <scope>NUCLEOTIDE SEQUENCE [LARGE SCALE GENOMIC DNA]</scope>
    <source>
        <strain evidence="2 3">CLA-KB-H42</strain>
    </source>
</reference>
<accession>A0ABV1JAG9</accession>
<comment type="caution">
    <text evidence="2">The sequence shown here is derived from an EMBL/GenBank/DDBJ whole genome shotgun (WGS) entry which is preliminary data.</text>
</comment>
<dbReference type="NCBIfam" id="TIGR03177">
    <property type="entry name" value="pilus_cpaB"/>
    <property type="match status" value="1"/>
</dbReference>
<organism evidence="2 3">
    <name type="scientific">Raoultibacter massiliensis</name>
    <dbReference type="NCBI Taxonomy" id="1852371"/>
    <lineage>
        <taxon>Bacteria</taxon>
        <taxon>Bacillati</taxon>
        <taxon>Actinomycetota</taxon>
        <taxon>Coriobacteriia</taxon>
        <taxon>Eggerthellales</taxon>
        <taxon>Eggerthellaceae</taxon>
        <taxon>Raoultibacter</taxon>
    </lineage>
</organism>
<gene>
    <name evidence="2" type="primary">cpaB</name>
    <name evidence="2" type="ORF">AAA083_03730</name>
</gene>
<dbReference type="InterPro" id="IPR031571">
    <property type="entry name" value="RcpC_dom"/>
</dbReference>
<feature type="domain" description="SAF" evidence="1">
    <location>
        <begin position="48"/>
        <end position="110"/>
    </location>
</feature>
<evidence type="ECO:0000313" key="3">
    <source>
        <dbReference type="Proteomes" id="UP001487305"/>
    </source>
</evidence>
<keyword evidence="3" id="KW-1185">Reference proteome</keyword>
<dbReference type="InterPro" id="IPR013974">
    <property type="entry name" value="SAF"/>
</dbReference>
<dbReference type="SMART" id="SM00858">
    <property type="entry name" value="SAF"/>
    <property type="match status" value="1"/>
</dbReference>
<proteinExistence type="predicted"/>
<protein>
    <submittedName>
        <fullName evidence="2">Flp pilus assembly protein CpaB</fullName>
    </submittedName>
</protein>
<dbReference type="Proteomes" id="UP001487305">
    <property type="component" value="Unassembled WGS sequence"/>
</dbReference>
<evidence type="ECO:0000313" key="2">
    <source>
        <dbReference type="EMBL" id="MEQ3362084.1"/>
    </source>
</evidence>
<evidence type="ECO:0000259" key="1">
    <source>
        <dbReference type="SMART" id="SM00858"/>
    </source>
</evidence>
<sequence>MRKPATVAIGIICGIVCAGAVFAFMQDVKGEAAAARAETLARYGGEQIEVCVATRDIAAGEKLDSSNATEKLWLADLLPPDAVRSVRDVSGERLGTPIYEGEVVTAKRFAREGRAIDVPDGLSVLSVPVKDVQAIGGAISAGQRVDVYATGAAETELLASDVLVVSSSNEGESGSGGGSISWVALAVEPQAIQELVAASQKTELYLVLPGGERKGAEDEA</sequence>
<dbReference type="CDD" id="cd11614">
    <property type="entry name" value="SAF_CpaB_FlgA_like"/>
    <property type="match status" value="1"/>
</dbReference>